<keyword evidence="4 8" id="KW-0812">Transmembrane</keyword>
<dbReference type="PANTHER" id="PTHR11730">
    <property type="entry name" value="AMMONIUM TRANSPORTER"/>
    <property type="match status" value="1"/>
</dbReference>
<reference evidence="11" key="1">
    <citation type="submission" date="2016-06" db="EMBL/GenBank/DDBJ databases">
        <title>Parallel loss of symbiosis genes in relatives of nitrogen-fixing non-legume Parasponia.</title>
        <authorList>
            <person name="Van Velzen R."/>
            <person name="Holmer R."/>
            <person name="Bu F."/>
            <person name="Rutten L."/>
            <person name="Van Zeijl A."/>
            <person name="Liu W."/>
            <person name="Santuari L."/>
            <person name="Cao Q."/>
            <person name="Sharma T."/>
            <person name="Shen D."/>
            <person name="Roswanjaya Y."/>
            <person name="Wardhani T."/>
            <person name="Kalhor M.S."/>
            <person name="Jansen J."/>
            <person name="Van den Hoogen J."/>
            <person name="Gungor B."/>
            <person name="Hartog M."/>
            <person name="Hontelez J."/>
            <person name="Verver J."/>
            <person name="Yang W.-C."/>
            <person name="Schijlen E."/>
            <person name="Repin R."/>
            <person name="Schilthuizen M."/>
            <person name="Schranz E."/>
            <person name="Heidstra R."/>
            <person name="Miyata K."/>
            <person name="Fedorova E."/>
            <person name="Kohlen W."/>
            <person name="Bisseling T."/>
            <person name="Smit S."/>
            <person name="Geurts R."/>
        </authorList>
    </citation>
    <scope>NUCLEOTIDE SEQUENCE [LARGE SCALE GENOMIC DNA]</scope>
    <source>
        <strain evidence="11">cv. RG33-2</strain>
    </source>
</reference>
<dbReference type="Gene3D" id="1.10.3430.10">
    <property type="entry name" value="Ammonium transporter AmtB like domains"/>
    <property type="match status" value="1"/>
</dbReference>
<evidence type="ECO:0000256" key="4">
    <source>
        <dbReference type="ARBA" id="ARBA00022692"/>
    </source>
</evidence>
<dbReference type="AlphaFoldDB" id="A0A2P5FJU4"/>
<dbReference type="PROSITE" id="PS01219">
    <property type="entry name" value="AMMONIUM_TRANSP"/>
    <property type="match status" value="1"/>
</dbReference>
<comment type="subcellular location">
    <subcellularLocation>
        <location evidence="1">Membrane</location>
        <topology evidence="1">Multi-pass membrane protein</topology>
    </subcellularLocation>
</comment>
<feature type="transmembrane region" description="Helical" evidence="8">
    <location>
        <begin position="121"/>
        <end position="142"/>
    </location>
</feature>
<evidence type="ECO:0000256" key="3">
    <source>
        <dbReference type="ARBA" id="ARBA00022448"/>
    </source>
</evidence>
<dbReference type="OrthoDB" id="534912at2759"/>
<dbReference type="InterPro" id="IPR024041">
    <property type="entry name" value="NH4_transpt_AmtB-like_dom"/>
</dbReference>
<proteinExistence type="inferred from homology"/>
<feature type="transmembrane region" description="Helical" evidence="8">
    <location>
        <begin position="94"/>
        <end position="114"/>
    </location>
</feature>
<comment type="similarity">
    <text evidence="2">Belongs to the ammonia transporter channel (TC 1.A.11.2) family.</text>
</comment>
<feature type="transmembrane region" description="Helical" evidence="8">
    <location>
        <begin position="20"/>
        <end position="39"/>
    </location>
</feature>
<dbReference type="GO" id="GO:0097272">
    <property type="term" value="P:ammonium homeostasis"/>
    <property type="evidence" value="ECO:0007669"/>
    <property type="project" value="TreeGrafter"/>
</dbReference>
<feature type="transmembrane region" description="Helical" evidence="8">
    <location>
        <begin position="288"/>
        <end position="317"/>
    </location>
</feature>
<keyword evidence="5 8" id="KW-1133">Transmembrane helix</keyword>
<dbReference type="GO" id="GO:0005886">
    <property type="term" value="C:plasma membrane"/>
    <property type="evidence" value="ECO:0007669"/>
    <property type="project" value="TreeGrafter"/>
</dbReference>
<dbReference type="SUPFAM" id="SSF111352">
    <property type="entry name" value="Ammonium transporter"/>
    <property type="match status" value="1"/>
</dbReference>
<accession>A0A2P5FJU4</accession>
<gene>
    <name evidence="10" type="ORF">TorRG33x02_061360</name>
</gene>
<organism evidence="10 11">
    <name type="scientific">Trema orientale</name>
    <name type="common">Charcoal tree</name>
    <name type="synonym">Celtis orientalis</name>
    <dbReference type="NCBI Taxonomy" id="63057"/>
    <lineage>
        <taxon>Eukaryota</taxon>
        <taxon>Viridiplantae</taxon>
        <taxon>Streptophyta</taxon>
        <taxon>Embryophyta</taxon>
        <taxon>Tracheophyta</taxon>
        <taxon>Spermatophyta</taxon>
        <taxon>Magnoliopsida</taxon>
        <taxon>eudicotyledons</taxon>
        <taxon>Gunneridae</taxon>
        <taxon>Pentapetalae</taxon>
        <taxon>rosids</taxon>
        <taxon>fabids</taxon>
        <taxon>Rosales</taxon>
        <taxon>Cannabaceae</taxon>
        <taxon>Trema</taxon>
    </lineage>
</organism>
<name>A0A2P5FJU4_TREOI</name>
<dbReference type="InterPro" id="IPR029020">
    <property type="entry name" value="Ammonium/urea_transptr"/>
</dbReference>
<dbReference type="STRING" id="63057.A0A2P5FJU4"/>
<feature type="transmembrane region" description="Helical" evidence="8">
    <location>
        <begin position="204"/>
        <end position="225"/>
    </location>
</feature>
<evidence type="ECO:0000313" key="10">
    <source>
        <dbReference type="EMBL" id="PON98062.1"/>
    </source>
</evidence>
<dbReference type="PANTHER" id="PTHR11730:SF95">
    <property type="entry name" value="AMMONIUM TRANSPORTER 1 MEMBER 3"/>
    <property type="match status" value="1"/>
</dbReference>
<dbReference type="Proteomes" id="UP000237000">
    <property type="component" value="Unassembled WGS sequence"/>
</dbReference>
<feature type="transmembrane region" description="Helical" evidence="8">
    <location>
        <begin position="245"/>
        <end position="267"/>
    </location>
</feature>
<evidence type="ECO:0000256" key="8">
    <source>
        <dbReference type="SAM" id="Phobius"/>
    </source>
</evidence>
<evidence type="ECO:0000256" key="6">
    <source>
        <dbReference type="ARBA" id="ARBA00023136"/>
    </source>
</evidence>
<dbReference type="GO" id="GO:0008519">
    <property type="term" value="F:ammonium channel activity"/>
    <property type="evidence" value="ECO:0007669"/>
    <property type="project" value="InterPro"/>
</dbReference>
<evidence type="ECO:0000256" key="7">
    <source>
        <dbReference type="ARBA" id="ARBA00023177"/>
    </source>
</evidence>
<evidence type="ECO:0000259" key="9">
    <source>
        <dbReference type="Pfam" id="PF00909"/>
    </source>
</evidence>
<sequence>MAFLSVWESIVIRDSMFTTTYLIFSAYLLFLTQLTFAVLCANASVRFANIILINLVAVSGSLTFYVLFGGGGVANFFDANDSNPEGSFDEHMRFFLFRCASAVAAAGVATGAVAGRTHFGAYLVFSIFITCFVYPVVAHLVWSPDGPLSPSSAELLFGSGAIDFAGSGVVHLVGGVSGLWGSLIDGPRKMGWVSACEKALPMMVRGAVVVVLGLSLLWFGFYLGMFGNIFVAYSSATTNQVNWALMGRAAVVTAIAALSAGIVAFLGRRVLVGQWDALDAANGMLSGFVAISSGCSVVEPWAAVVCGLFAASVLIGLNVSTQKLQFDNPLEAGQLHGGCGAWGLIFTGLFAKKEFVVQAYSTSGESGVTRTFGLLMGGGWGLLAAQIIELLVVVVWVSVTMGPLFYILHKFRILRIPLDKEISGLDNISSNGGYRAHLLSKEYYVPLRGKYTGIQDEQW</sequence>
<feature type="domain" description="Ammonium transporter AmtB-like" evidence="9">
    <location>
        <begin position="20"/>
        <end position="428"/>
    </location>
</feature>
<dbReference type="InterPro" id="IPR018047">
    <property type="entry name" value="Ammonium_transpt_CS"/>
</dbReference>
<keyword evidence="6 8" id="KW-0472">Membrane</keyword>
<evidence type="ECO:0000256" key="2">
    <source>
        <dbReference type="ARBA" id="ARBA00005887"/>
    </source>
</evidence>
<feature type="transmembrane region" description="Helical" evidence="8">
    <location>
        <begin position="383"/>
        <end position="408"/>
    </location>
</feature>
<feature type="transmembrane region" description="Helical" evidence="8">
    <location>
        <begin position="162"/>
        <end position="183"/>
    </location>
</feature>
<keyword evidence="11" id="KW-1185">Reference proteome</keyword>
<dbReference type="InParanoid" id="A0A2P5FJU4"/>
<dbReference type="EMBL" id="JXTC01000027">
    <property type="protein sequence ID" value="PON98062.1"/>
    <property type="molecule type" value="Genomic_DNA"/>
</dbReference>
<keyword evidence="3" id="KW-0813">Transport</keyword>
<evidence type="ECO:0000313" key="11">
    <source>
        <dbReference type="Proteomes" id="UP000237000"/>
    </source>
</evidence>
<comment type="caution">
    <text evidence="10">The sequence shown here is derived from an EMBL/GenBank/DDBJ whole genome shotgun (WGS) entry which is preliminary data.</text>
</comment>
<evidence type="ECO:0000256" key="5">
    <source>
        <dbReference type="ARBA" id="ARBA00022989"/>
    </source>
</evidence>
<protein>
    <submittedName>
        <fullName evidence="10">Ammonium transporter</fullName>
    </submittedName>
</protein>
<keyword evidence="7" id="KW-0924">Ammonia transport</keyword>
<feature type="transmembrane region" description="Helical" evidence="8">
    <location>
        <begin position="51"/>
        <end position="74"/>
    </location>
</feature>
<dbReference type="Pfam" id="PF00909">
    <property type="entry name" value="Ammonium_transp"/>
    <property type="match status" value="1"/>
</dbReference>
<evidence type="ECO:0000256" key="1">
    <source>
        <dbReference type="ARBA" id="ARBA00004141"/>
    </source>
</evidence>